<gene>
    <name evidence="1" type="ORF">S06H3_47736</name>
</gene>
<protein>
    <submittedName>
        <fullName evidence="1">Uncharacterized protein</fullName>
    </submittedName>
</protein>
<dbReference type="EMBL" id="BARV01030008">
    <property type="protein sequence ID" value="GAI36471.1"/>
    <property type="molecule type" value="Genomic_DNA"/>
</dbReference>
<evidence type="ECO:0000313" key="1">
    <source>
        <dbReference type="EMBL" id="GAI36471.1"/>
    </source>
</evidence>
<name>X1P228_9ZZZZ</name>
<comment type="caution">
    <text evidence="1">The sequence shown here is derived from an EMBL/GenBank/DDBJ whole genome shotgun (WGS) entry which is preliminary data.</text>
</comment>
<sequence>MQEFTEEYKAIQKGLHKCWNERASKNDELTRLQASRKKVFGDIYLGLVSPSKKKIINSEIRQLEADISDADIGASELELRQTLMKRSGSHMQEKVEV</sequence>
<accession>X1P228</accession>
<organism evidence="1">
    <name type="scientific">marine sediment metagenome</name>
    <dbReference type="NCBI Taxonomy" id="412755"/>
    <lineage>
        <taxon>unclassified sequences</taxon>
        <taxon>metagenomes</taxon>
        <taxon>ecological metagenomes</taxon>
    </lineage>
</organism>
<proteinExistence type="predicted"/>
<reference evidence="1" key="1">
    <citation type="journal article" date="2014" name="Front. Microbiol.">
        <title>High frequency of phylogenetically diverse reductive dehalogenase-homologous genes in deep subseafloor sedimentary metagenomes.</title>
        <authorList>
            <person name="Kawai M."/>
            <person name="Futagami T."/>
            <person name="Toyoda A."/>
            <person name="Takaki Y."/>
            <person name="Nishi S."/>
            <person name="Hori S."/>
            <person name="Arai W."/>
            <person name="Tsubouchi T."/>
            <person name="Morono Y."/>
            <person name="Uchiyama I."/>
            <person name="Ito T."/>
            <person name="Fujiyama A."/>
            <person name="Inagaki F."/>
            <person name="Takami H."/>
        </authorList>
    </citation>
    <scope>NUCLEOTIDE SEQUENCE</scope>
    <source>
        <strain evidence="1">Expedition CK06-06</strain>
    </source>
</reference>
<dbReference type="AlphaFoldDB" id="X1P228"/>